<dbReference type="RefSeq" id="WP_212692099.1">
    <property type="nucleotide sequence ID" value="NZ_CP058561.1"/>
</dbReference>
<dbReference type="Proteomes" id="UP000677305">
    <property type="component" value="Chromosome"/>
</dbReference>
<keyword evidence="2" id="KW-1185">Reference proteome</keyword>
<dbReference type="AlphaFoldDB" id="A0A8J8SAJ2"/>
<evidence type="ECO:0000313" key="2">
    <source>
        <dbReference type="Proteomes" id="UP000677305"/>
    </source>
</evidence>
<gene>
    <name evidence="1" type="ORF">HYG85_02200</name>
</gene>
<organism evidence="1 2">
    <name type="scientific">Vallitalea guaymasensis</name>
    <dbReference type="NCBI Taxonomy" id="1185412"/>
    <lineage>
        <taxon>Bacteria</taxon>
        <taxon>Bacillati</taxon>
        <taxon>Bacillota</taxon>
        <taxon>Clostridia</taxon>
        <taxon>Lachnospirales</taxon>
        <taxon>Vallitaleaceae</taxon>
        <taxon>Vallitalea</taxon>
    </lineage>
</organism>
<evidence type="ECO:0000313" key="1">
    <source>
        <dbReference type="EMBL" id="QUH27788.1"/>
    </source>
</evidence>
<dbReference type="KEGG" id="vgu:HYG85_02200"/>
<proteinExistence type="predicted"/>
<accession>A0A8J8SAJ2</accession>
<name>A0A8J8SAJ2_9FIRM</name>
<reference evidence="1 2" key="1">
    <citation type="submission" date="2020-07" db="EMBL/GenBank/DDBJ databases">
        <title>Vallitalea guaymasensis genome.</title>
        <authorList>
            <person name="Postec A."/>
        </authorList>
    </citation>
    <scope>NUCLEOTIDE SEQUENCE [LARGE SCALE GENOMIC DNA]</scope>
    <source>
        <strain evidence="1 2">Ra1766G1</strain>
    </source>
</reference>
<sequence length="162" mass="19179">MKRIIKISIVIVSIIVVILNKTIEISDSSLSEKQIIKGCFYANSLYFEEVALFLMNLQYNASCYYENSKLIIKEIDNEYNIRIVNIEDEQIVQSIKYLLKNLDYKEISKYGDEVYFNYYTTGPFPYETGIVYSEKDIINYNSTFSLEDKLKDCWYCFFFGYT</sequence>
<dbReference type="EMBL" id="CP058561">
    <property type="protein sequence ID" value="QUH27788.1"/>
    <property type="molecule type" value="Genomic_DNA"/>
</dbReference>
<protein>
    <submittedName>
        <fullName evidence="1">Uncharacterized protein</fullName>
    </submittedName>
</protein>